<dbReference type="Gene3D" id="2.60.40.1080">
    <property type="match status" value="1"/>
</dbReference>
<dbReference type="PANTHER" id="PTHR30032:SF8">
    <property type="entry name" value="GERMINATION-SPECIFIC N-ACETYLMURAMOYL-L-ALANINE AMIDASE"/>
    <property type="match status" value="1"/>
</dbReference>
<feature type="compositionally biased region" description="Acidic residues" evidence="1">
    <location>
        <begin position="684"/>
        <end position="694"/>
    </location>
</feature>
<dbReference type="InterPro" id="IPR037250">
    <property type="entry name" value="NEAT_dom_sf"/>
</dbReference>
<dbReference type="eggNOG" id="COG2247">
    <property type="taxonomic scope" value="Bacteria"/>
</dbReference>
<feature type="domain" description="BIG2" evidence="2">
    <location>
        <begin position="694"/>
        <end position="778"/>
    </location>
</feature>
<evidence type="ECO:0000313" key="3">
    <source>
        <dbReference type="EMBL" id="KXI13988.1"/>
    </source>
</evidence>
<dbReference type="InterPro" id="IPR007253">
    <property type="entry name" value="Cell_wall-bd_2"/>
</dbReference>
<dbReference type="Gene3D" id="3.40.50.12090">
    <property type="match status" value="2"/>
</dbReference>
<dbReference type="Proteomes" id="UP000070326">
    <property type="component" value="Unassembled WGS sequence"/>
</dbReference>
<dbReference type="SMART" id="SM00635">
    <property type="entry name" value="BID_2"/>
    <property type="match status" value="2"/>
</dbReference>
<evidence type="ECO:0000256" key="1">
    <source>
        <dbReference type="SAM" id="MobiDB-lite"/>
    </source>
</evidence>
<feature type="region of interest" description="Disordered" evidence="1">
    <location>
        <begin position="1104"/>
        <end position="1127"/>
    </location>
</feature>
<organism evidence="3 4">
    <name type="scientific">Peptostreptococcus anaerobius</name>
    <dbReference type="NCBI Taxonomy" id="1261"/>
    <lineage>
        <taxon>Bacteria</taxon>
        <taxon>Bacillati</taxon>
        <taxon>Bacillota</taxon>
        <taxon>Clostridia</taxon>
        <taxon>Peptostreptococcales</taxon>
        <taxon>Peptostreptococcaceae</taxon>
        <taxon>Peptostreptococcus</taxon>
    </lineage>
</organism>
<dbReference type="STRING" id="1261.HMPREF3195_00459"/>
<accession>A0A135YX52</accession>
<dbReference type="InterPro" id="IPR003343">
    <property type="entry name" value="Big_2"/>
</dbReference>
<evidence type="ECO:0000313" key="4">
    <source>
        <dbReference type="Proteomes" id="UP000070326"/>
    </source>
</evidence>
<name>A0A135YX52_9FIRM</name>
<dbReference type="PANTHER" id="PTHR30032">
    <property type="entry name" value="N-ACETYLMURAMOYL-L-ALANINE AMIDASE-RELATED"/>
    <property type="match status" value="1"/>
</dbReference>
<reference evidence="3 4" key="1">
    <citation type="submission" date="2016-02" db="EMBL/GenBank/DDBJ databases">
        <authorList>
            <person name="Wen L."/>
            <person name="He K."/>
            <person name="Yang H."/>
        </authorList>
    </citation>
    <scope>NUCLEOTIDE SEQUENCE [LARGE SCALE GENOMIC DNA]</scope>
    <source>
        <strain evidence="3 4">MJR8628A</strain>
    </source>
</reference>
<gene>
    <name evidence="3" type="ORF">HMPREF3195_00459</name>
</gene>
<feature type="region of interest" description="Disordered" evidence="1">
    <location>
        <begin position="667"/>
        <end position="696"/>
    </location>
</feature>
<feature type="domain" description="BIG2" evidence="2">
    <location>
        <begin position="1127"/>
        <end position="1211"/>
    </location>
</feature>
<dbReference type="Pfam" id="PF04122">
    <property type="entry name" value="CW_binding_2"/>
    <property type="match status" value="3"/>
</dbReference>
<proteinExistence type="predicted"/>
<dbReference type="EMBL" id="LSQZ01000015">
    <property type="protein sequence ID" value="KXI13988.1"/>
    <property type="molecule type" value="Genomic_DNA"/>
</dbReference>
<dbReference type="RefSeq" id="WP_061101661.1">
    <property type="nucleotide sequence ID" value="NZ_KQ961792.1"/>
</dbReference>
<comment type="caution">
    <text evidence="3">The sequence shown here is derived from an EMBL/GenBank/DDBJ whole genome shotgun (WGS) entry which is preliminary data.</text>
</comment>
<dbReference type="PATRIC" id="fig|1261.5.peg.465"/>
<sequence>MRKIKEKIVSILLALSIIFNVSPMVLAEKNKAVDDTAIIKQINSVEPIVSGCNIIANQGELIEKFDKLLEGTYQEDTFDKIGREDFYFNSRMLLGVNFSVHKYVKLKKIDENKTEISLRFNTILGKSKLGYSNAVLMDGNNEIQPSKKHMADAYAYKTIPKTGEDGKPIVEPGTASKDGEKFKVIDQATYTIDKPIDQIKDLKLKFEISSTDEIKNMYNDALENGNDSTEKLKKLFGKEAKLGILHLLYGTEVSKLTAEKKKEKSGALTEEEKKEINRTAYDKAYKELKNKTNEEIEKEINNEAVKRSNRNGGLENYGFIKDDNKLHILYDYKLDSSWKMDEKTFNTPEKVKDVVLGLINYGNSIDTVTEELYDNAKADQSAEDVTDSLDNALEFSMADSHGTGQGGCFIRCGQVIKRGDKYFLKVKADKYFTASGLNGALNFVGSESNISSADLPYVGCLASTIARKKYVNSNKVKEDILNDGYSVYTCFEGLVYDEIEFELLPLKDGVVCENPIIYDKDCKRWAIALSVCVDAMGDYTPMCHIYMSDMDNFEGFNYRNYMIYDNFRRNLYKNFDVQYGDKLDKFKKNTDIFTGESINNILKLDEMKLYRQTFPAQSYEETEKLMKACKEKIKETLKRKDGKPVTDQDIAFMDYNMDKVKAYPEESPFEPIDANMSNSTTELSGEEPQEEEASVDSVTIKDKDIQIEKGKSYRLEADVAGKNLKVEDKKVDWNLVGSYDKDTTIDKDGNLKVSKSEEAEKIKVKATSKKDSSKSDQVDLVIKKSTVIPTPSKDLTKYDENNNNVAAKPIYEEIDSAYEIPVSLINHVDKNRPSMAEDALINDKKMIVTEKGGIKKAYLVFDKRTVLGGIEGRLTKLFSLKDNKIESKNKNDILCDILSYKKGKQLGQGSEKLFPHVFSLAYTDFKEGENTIYLRVNVDAMDTAGEGSGQKIVDLKFNTNSKQDLTIDSLKKKFEKFNHPKHMKIVSKDKKTFVSLANVDDNAKLNVGISTSKDNEKLKEVSEKIKNLAELKDKEISKLIHTSIPKDTSIGSEPIFTYQVDCKDLKNPKPYFVDGNKLENIQGARIVGNTLIFGLSKLGDVIITSDAKSPNPPEPNPPAPDPQNPAKVKSVKIEQENIKAKAGKTYKLTAKVEGESLSDEDKAVDWSISGNELTATSIDKNGNLSISAKESSTRLKVKATSKKDPSKSDEVSVSIDKVEEADKDLAYYEVPVRLMHVGKTEYADNTPSMGDNAIIKTAIVKVEKGKPTYQIKFKGLDFMNLHGHVTKLFVFDEKVTKGSNMTPDSNGKKTEMKVLKHIEDESLIKGLRKKFPEIFEFSRGEKEDEIYVRVNVDAMDSLSSVGKSGKLGDIHSYDEIKQGAGAQSAILRFDWSKARKTDKSNFIGSKDDKDEKVEVKGRLSGYDRYETSVEISKAYFKKADKVVLASGMNDADALVAASYADLSKSPILLTKIKDLPSKTLSEIERLNASEVVIVGGKASVSSSVEKKLKEKGLAVSRVSGSDRYATSIDLAKKVVKNSSCGKLVLINGRKNADALTVSSLATSESLPVVMTDGNNVSKSVKKFVKDNDINEVIIVGGNSSMNARMMKQLDVKTRRIAGKDRFETAIKIADEVYPYLEKVILANGYNSIDALSAGAITNIAKAPIILINKNSIPSSVKSRLKDLDEDGIIVVGGKNTITNSVYNKLIN</sequence>
<evidence type="ECO:0000259" key="2">
    <source>
        <dbReference type="SMART" id="SM00635"/>
    </source>
</evidence>
<dbReference type="Gene3D" id="2.60.40.1850">
    <property type="match status" value="1"/>
</dbReference>
<protein>
    <submittedName>
        <fullName evidence="3">Putative methyl-coenzyme M reductase, alpha subunit</fullName>
    </submittedName>
</protein>
<dbReference type="InterPro" id="IPR051922">
    <property type="entry name" value="Bact_Sporulation_Assoc"/>
</dbReference>
<feature type="compositionally biased region" description="Pro residues" evidence="1">
    <location>
        <begin position="1110"/>
        <end position="1123"/>
    </location>
</feature>